<dbReference type="GO" id="GO:0005524">
    <property type="term" value="F:ATP binding"/>
    <property type="evidence" value="ECO:0007669"/>
    <property type="project" value="UniProtKB-KW"/>
</dbReference>
<evidence type="ECO:0000256" key="2">
    <source>
        <dbReference type="ARBA" id="ARBA00022840"/>
    </source>
</evidence>
<dbReference type="InterPro" id="IPR016032">
    <property type="entry name" value="Sig_transdc_resp-reg_C-effctor"/>
</dbReference>
<keyword evidence="1" id="KW-0547">Nucleotide-binding</keyword>
<dbReference type="InterPro" id="IPR027417">
    <property type="entry name" value="P-loop_NTPase"/>
</dbReference>
<dbReference type="GO" id="GO:0004016">
    <property type="term" value="F:adenylate cyclase activity"/>
    <property type="evidence" value="ECO:0007669"/>
    <property type="project" value="TreeGrafter"/>
</dbReference>
<reference evidence="5" key="1">
    <citation type="submission" date="2023-02" db="EMBL/GenBank/DDBJ databases">
        <title>Kitasatospora phosalacinea NBRC 14362.</title>
        <authorList>
            <person name="Ichikawa N."/>
            <person name="Sato H."/>
            <person name="Tonouchi N."/>
        </authorList>
    </citation>
    <scope>NUCLEOTIDE SEQUENCE</scope>
    <source>
        <strain evidence="5">NBRC 14362</strain>
    </source>
</reference>
<organism evidence="5 6">
    <name type="scientific">Kitasatospora phosalacinea</name>
    <dbReference type="NCBI Taxonomy" id="2065"/>
    <lineage>
        <taxon>Bacteria</taxon>
        <taxon>Bacillati</taxon>
        <taxon>Actinomycetota</taxon>
        <taxon>Actinomycetes</taxon>
        <taxon>Kitasatosporales</taxon>
        <taxon>Streptomycetaceae</taxon>
        <taxon>Kitasatospora</taxon>
    </lineage>
</organism>
<dbReference type="SMART" id="SM00421">
    <property type="entry name" value="HTH_LUXR"/>
    <property type="match status" value="1"/>
</dbReference>
<dbReference type="Proteomes" id="UP001165143">
    <property type="component" value="Unassembled WGS sequence"/>
</dbReference>
<proteinExistence type="predicted"/>
<evidence type="ECO:0000256" key="3">
    <source>
        <dbReference type="SAM" id="MobiDB-lite"/>
    </source>
</evidence>
<dbReference type="Gene3D" id="3.40.50.300">
    <property type="entry name" value="P-loop containing nucleotide triphosphate hydrolases"/>
    <property type="match status" value="1"/>
</dbReference>
<evidence type="ECO:0000256" key="1">
    <source>
        <dbReference type="ARBA" id="ARBA00022741"/>
    </source>
</evidence>
<evidence type="ECO:0000313" key="5">
    <source>
        <dbReference type="EMBL" id="GLW56494.1"/>
    </source>
</evidence>
<dbReference type="SUPFAM" id="SSF46894">
    <property type="entry name" value="C-terminal effector domain of the bipartite response regulators"/>
    <property type="match status" value="1"/>
</dbReference>
<dbReference type="GO" id="GO:0005737">
    <property type="term" value="C:cytoplasm"/>
    <property type="evidence" value="ECO:0007669"/>
    <property type="project" value="TreeGrafter"/>
</dbReference>
<dbReference type="Gene3D" id="1.10.10.10">
    <property type="entry name" value="Winged helix-like DNA-binding domain superfamily/Winged helix DNA-binding domain"/>
    <property type="match status" value="1"/>
</dbReference>
<evidence type="ECO:0000259" key="4">
    <source>
        <dbReference type="PROSITE" id="PS50043"/>
    </source>
</evidence>
<dbReference type="PANTHER" id="PTHR16305:SF35">
    <property type="entry name" value="TRANSCRIPTIONAL ACTIVATOR DOMAIN"/>
    <property type="match status" value="1"/>
</dbReference>
<evidence type="ECO:0000313" key="6">
    <source>
        <dbReference type="Proteomes" id="UP001165143"/>
    </source>
</evidence>
<dbReference type="InterPro" id="IPR036388">
    <property type="entry name" value="WH-like_DNA-bd_sf"/>
</dbReference>
<accession>A0A9W6PKD1</accession>
<dbReference type="PROSITE" id="PS50043">
    <property type="entry name" value="HTH_LUXR_2"/>
    <property type="match status" value="1"/>
</dbReference>
<dbReference type="GO" id="GO:0006355">
    <property type="term" value="P:regulation of DNA-templated transcription"/>
    <property type="evidence" value="ECO:0007669"/>
    <property type="project" value="InterPro"/>
</dbReference>
<feature type="compositionally biased region" description="Low complexity" evidence="3">
    <location>
        <begin position="42"/>
        <end position="52"/>
    </location>
</feature>
<protein>
    <submittedName>
        <fullName evidence="5">LuxR family transcriptional regulator</fullName>
    </submittedName>
</protein>
<gene>
    <name evidence="5" type="ORF">Kpho01_45050</name>
</gene>
<dbReference type="SUPFAM" id="SSF52540">
    <property type="entry name" value="P-loop containing nucleoside triphosphate hydrolases"/>
    <property type="match status" value="1"/>
</dbReference>
<dbReference type="GO" id="GO:0003677">
    <property type="term" value="F:DNA binding"/>
    <property type="evidence" value="ECO:0007669"/>
    <property type="project" value="InterPro"/>
</dbReference>
<dbReference type="Pfam" id="PF00196">
    <property type="entry name" value="GerE"/>
    <property type="match status" value="1"/>
</dbReference>
<sequence length="991" mass="102823">MTWLLLLGGGRSPNGGHALAPVHPGGGAVSAPAYHGADGLDSASGSPASGIPPGRPVPRGHGALGWRGRHGETEWDMQRRALLGRETERRALAALVEQGASGSGGATVIVGAPGIGKSALVAEAAAAAARGGTQVVTAVGVQSEENLPCAALHQLVHQLRDRIDDLPGRQRTALLAAVGLVDEAVPDLYLVGLAALTLLTDAAAKAPLLVVLEDAHWMDRASLDVLGFVARRIESDPLVLVAVTRSLDDRLSSAGLPVLHLGPLTDEVSGEVLDAVAPGLGPQVRRRLLEEAAGNPLALTELPVALQAVGGAYALNPGPLPLTARLERTFTARISCLPADTRAVLLLAALNGDGTMDECLAAATRMLGTAVDVAAFDAAVDAGLVDAGLALRHPLIRSAMYHAATAAERQAAHAALAAALHGQPDRQAWHRAAATAGFDERVARDLDSTADRALRRGGVAAALAALRRAAELTKDPSARADRLLRAAELALESGQGDVAAHLLAQARYLDLSVRDRGRAAWVSIALAEGTRGEGAATAELAELAVEIAAGGEPTLGLRMLWGAVLQCFWGEPGPAARERVAAAADRMPVDADDADLVALRAYSAPVDRGGAVMEGLAGQLRRASENAEGDQLLGAAAVTVGAPALASRLTARSLDALRAQGRLSMLARALCVQAGSAARLGDVRAGLLAAEEAASLALETGQPLVHAMVNAIRAQLAAVGGDPAAEAWAAEAERAALPSGGRPVLAILQTARGQAALCEGRYGDAFGHLHRVFDPADPAFHPWLRFYAVAELVEAAVRSESAEAVRGVVKELVLLGETTPSPALLCGLRMSRALLSPQDDAEPLYRAALDAVPTDWPFERARAHLALGEWLRRHRRPAESRVVLQAAREVFDALGASAWAERTRQELRAAGTSSPRQDPAVVDRLTSTELHVAQLAAQGLTNREIGERLYVSPRTVSTHLQRMFPKLGVVSRGELAAVLGGTVTYPDGAAS</sequence>
<dbReference type="InterPro" id="IPR041664">
    <property type="entry name" value="AAA_16"/>
</dbReference>
<name>A0A9W6PKD1_9ACTN</name>
<dbReference type="PANTHER" id="PTHR16305">
    <property type="entry name" value="TESTICULAR SOLUBLE ADENYLYL CYCLASE"/>
    <property type="match status" value="1"/>
</dbReference>
<keyword evidence="2" id="KW-0067">ATP-binding</keyword>
<dbReference type="EMBL" id="BSRX01000028">
    <property type="protein sequence ID" value="GLW56494.1"/>
    <property type="molecule type" value="Genomic_DNA"/>
</dbReference>
<dbReference type="PROSITE" id="PS00622">
    <property type="entry name" value="HTH_LUXR_1"/>
    <property type="match status" value="1"/>
</dbReference>
<feature type="region of interest" description="Disordered" evidence="3">
    <location>
        <begin position="34"/>
        <end position="68"/>
    </location>
</feature>
<dbReference type="InterPro" id="IPR000792">
    <property type="entry name" value="Tscrpt_reg_LuxR_C"/>
</dbReference>
<dbReference type="Pfam" id="PF13191">
    <property type="entry name" value="AAA_16"/>
    <property type="match status" value="1"/>
</dbReference>
<dbReference type="PRINTS" id="PR00038">
    <property type="entry name" value="HTHLUXR"/>
</dbReference>
<feature type="domain" description="HTH luxR-type" evidence="4">
    <location>
        <begin position="918"/>
        <end position="983"/>
    </location>
</feature>
<dbReference type="CDD" id="cd06170">
    <property type="entry name" value="LuxR_C_like"/>
    <property type="match status" value="1"/>
</dbReference>
<dbReference type="AlphaFoldDB" id="A0A9W6PKD1"/>
<comment type="caution">
    <text evidence="5">The sequence shown here is derived from an EMBL/GenBank/DDBJ whole genome shotgun (WGS) entry which is preliminary data.</text>
</comment>